<reference evidence="3 4" key="1">
    <citation type="submission" date="2025-05" db="UniProtKB">
        <authorList>
            <consortium name="RefSeq"/>
        </authorList>
    </citation>
    <scope>IDENTIFICATION</scope>
</reference>
<feature type="compositionally biased region" description="Polar residues" evidence="1">
    <location>
        <begin position="74"/>
        <end position="85"/>
    </location>
</feature>
<dbReference type="PANTHER" id="PTHR21640">
    <property type="match status" value="1"/>
</dbReference>
<feature type="region of interest" description="Disordered" evidence="1">
    <location>
        <begin position="1"/>
        <end position="92"/>
    </location>
</feature>
<dbReference type="AlphaFoldDB" id="A0A6J3A296"/>
<evidence type="ECO:0000256" key="1">
    <source>
        <dbReference type="SAM" id="MobiDB-lite"/>
    </source>
</evidence>
<dbReference type="CTD" id="163183"/>
<dbReference type="GO" id="GO:0045198">
    <property type="term" value="P:establishment of epithelial cell apical/basal polarity"/>
    <property type="evidence" value="ECO:0007669"/>
    <property type="project" value="TreeGrafter"/>
</dbReference>
<dbReference type="Proteomes" id="UP001652581">
    <property type="component" value="Chromosome 9"/>
</dbReference>
<keyword evidence="2" id="KW-1185">Reference proteome</keyword>
<evidence type="ECO:0000313" key="3">
    <source>
        <dbReference type="RefSeq" id="XP_031527818.2"/>
    </source>
</evidence>
<gene>
    <name evidence="3 4" type="primary">SYNE4</name>
</gene>
<proteinExistence type="predicted"/>
<evidence type="ECO:0000313" key="4">
    <source>
        <dbReference type="RefSeq" id="XP_031527819.2"/>
    </source>
</evidence>
<dbReference type="PANTHER" id="PTHR21640:SF1">
    <property type="entry name" value="NESPRIN-4"/>
    <property type="match status" value="1"/>
</dbReference>
<accession>A0A6J3A296</accession>
<dbReference type="GO" id="GO:0005640">
    <property type="term" value="C:nuclear outer membrane"/>
    <property type="evidence" value="ECO:0007669"/>
    <property type="project" value="TreeGrafter"/>
</dbReference>
<organism evidence="2 4">
    <name type="scientific">Vicugna pacos</name>
    <name type="common">Alpaca</name>
    <name type="synonym">Lama pacos</name>
    <dbReference type="NCBI Taxonomy" id="30538"/>
    <lineage>
        <taxon>Eukaryota</taxon>
        <taxon>Metazoa</taxon>
        <taxon>Chordata</taxon>
        <taxon>Craniata</taxon>
        <taxon>Vertebrata</taxon>
        <taxon>Euteleostomi</taxon>
        <taxon>Mammalia</taxon>
        <taxon>Eutheria</taxon>
        <taxon>Laurasiatheria</taxon>
        <taxon>Artiodactyla</taxon>
        <taxon>Tylopoda</taxon>
        <taxon>Camelidae</taxon>
        <taxon>Vicugna</taxon>
    </lineage>
</organism>
<dbReference type="RefSeq" id="XP_031527819.2">
    <property type="nucleotide sequence ID" value="XM_031671959.2"/>
</dbReference>
<dbReference type="GeneID" id="102525094"/>
<sequence>MALPPPLSPRPSSEPFSHAPGAPRELDTAECTIYPASGDDRIRLEQAQKQGQVSLDPPEHFQSGPRGTKPATGLPTSPTSSSQEDPTGAKHCEHSISGQEVLEAEQDSLHLSLLGLGLQLQDLERGLGPWASAQSGMVQLQALQADLRGAAERLDALLAFGEGLAQRSEPQARAPLEQVLRAFRAHRDSIFRQLWRLQAQMVSFSLVFEDINTLEQDLEVEGDSDGPGHGRIWGPWASGSLPTPAELEWDPAGDVGGLGPLGRRTAWTPGAPCELCGHRGPWGRGQSLEVRAGGVTSPQAPMDPSVCLLAGSFPFKVFMALCLPLSLSGSISLLLSQCSLPSLPLSLLASMSSSISLCFLLLCLHFLISSISLTHPKGPCYSKITPISKPPSACPAYLLIHSSLLKCYLFREACSGLQILLLLIL</sequence>
<dbReference type="InterPro" id="IPR030268">
    <property type="entry name" value="SYNE4"/>
</dbReference>
<evidence type="ECO:0000313" key="2">
    <source>
        <dbReference type="Proteomes" id="UP001652581"/>
    </source>
</evidence>
<dbReference type="RefSeq" id="XP_031527818.2">
    <property type="nucleotide sequence ID" value="XM_031671958.2"/>
</dbReference>
<dbReference type="GO" id="GO:0034993">
    <property type="term" value="C:meiotic nuclear membrane microtubule tethering complex"/>
    <property type="evidence" value="ECO:0007669"/>
    <property type="project" value="InterPro"/>
</dbReference>
<name>A0A6J3A296_VICPA</name>
<protein>
    <submittedName>
        <fullName evidence="3 4">Nesprin-4 isoform X1</fullName>
    </submittedName>
</protein>